<dbReference type="Proteomes" id="UP000287601">
    <property type="component" value="Chromosome"/>
</dbReference>
<proteinExistence type="inferred from homology"/>
<reference evidence="3 4" key="1">
    <citation type="submission" date="2019-01" db="EMBL/GenBank/DDBJ databases">
        <title>Draft genomes of a novel of Aminipila strains.</title>
        <authorList>
            <person name="Ma S."/>
        </authorList>
    </citation>
    <scope>NUCLEOTIDE SEQUENCE [LARGE SCALE GENOMIC DNA]</scope>
    <source>
        <strain evidence="4">JN-39</strain>
    </source>
</reference>
<dbReference type="InterPro" id="IPR002852">
    <property type="entry name" value="UPF0251"/>
</dbReference>
<evidence type="ECO:0000256" key="1">
    <source>
        <dbReference type="ARBA" id="ARBA00009350"/>
    </source>
</evidence>
<dbReference type="AlphaFoldDB" id="A0A410PT50"/>
<dbReference type="PANTHER" id="PTHR37478:SF2">
    <property type="entry name" value="UPF0251 PROTEIN TK0562"/>
    <property type="match status" value="1"/>
</dbReference>
<gene>
    <name evidence="3" type="ORF">EQM06_02235</name>
</gene>
<dbReference type="EMBL" id="CP035281">
    <property type="protein sequence ID" value="QAT42142.1"/>
    <property type="molecule type" value="Genomic_DNA"/>
</dbReference>
<dbReference type="KEGG" id="amij:EQM06_02235"/>
<dbReference type="InterPro" id="IPR013324">
    <property type="entry name" value="RNA_pol_sigma_r3/r4-like"/>
</dbReference>
<name>A0A410PT50_9FIRM</name>
<keyword evidence="4" id="KW-1185">Reference proteome</keyword>
<dbReference type="OrthoDB" id="280278at2"/>
<dbReference type="InterPro" id="IPR036388">
    <property type="entry name" value="WH-like_DNA-bd_sf"/>
</dbReference>
<protein>
    <recommendedName>
        <fullName evidence="2">UPF0251 protein EQM06_02235</fullName>
    </recommendedName>
</protein>
<evidence type="ECO:0000256" key="2">
    <source>
        <dbReference type="HAMAP-Rule" id="MF_00674"/>
    </source>
</evidence>
<dbReference type="Pfam" id="PF02001">
    <property type="entry name" value="DUF134"/>
    <property type="match status" value="1"/>
</dbReference>
<dbReference type="HAMAP" id="MF_00674">
    <property type="entry name" value="UPF0251"/>
    <property type="match status" value="1"/>
</dbReference>
<evidence type="ECO:0000313" key="3">
    <source>
        <dbReference type="EMBL" id="QAT42142.1"/>
    </source>
</evidence>
<sequence length="133" mass="14918">MSRPRKFRRVCCMPVTECFGPICSDKNSTDGAAYTFPEGCQIIQMSVDEYEAIRLMDLEGCTQEECARQMGISRTTVQGIYNDARKKLADALVHGKLLSITGGDYTLCENFEKGCRDGCRKKCRKKCHSSVNL</sequence>
<dbReference type="PANTHER" id="PTHR37478">
    <property type="match status" value="1"/>
</dbReference>
<comment type="similarity">
    <text evidence="1 2">Belongs to the UPF0251 family.</text>
</comment>
<evidence type="ECO:0000313" key="4">
    <source>
        <dbReference type="Proteomes" id="UP000287601"/>
    </source>
</evidence>
<accession>A0A410PT50</accession>
<organism evidence="3 4">
    <name type="scientific">Aminipila luticellarii</name>
    <dbReference type="NCBI Taxonomy" id="2507160"/>
    <lineage>
        <taxon>Bacteria</taxon>
        <taxon>Bacillati</taxon>
        <taxon>Bacillota</taxon>
        <taxon>Clostridia</taxon>
        <taxon>Peptostreptococcales</taxon>
        <taxon>Anaerovoracaceae</taxon>
        <taxon>Aminipila</taxon>
    </lineage>
</organism>
<dbReference type="Gene3D" id="1.10.10.10">
    <property type="entry name" value="Winged helix-like DNA-binding domain superfamily/Winged helix DNA-binding domain"/>
    <property type="match status" value="1"/>
</dbReference>
<dbReference type="SUPFAM" id="SSF88659">
    <property type="entry name" value="Sigma3 and sigma4 domains of RNA polymerase sigma factors"/>
    <property type="match status" value="1"/>
</dbReference>
<dbReference type="RefSeq" id="WP_128744796.1">
    <property type="nucleotide sequence ID" value="NZ_CP035281.1"/>
</dbReference>